<dbReference type="InterPro" id="IPR010710">
    <property type="entry name" value="DUF1289"/>
</dbReference>
<dbReference type="Pfam" id="PF06945">
    <property type="entry name" value="DUF1289"/>
    <property type="match status" value="1"/>
</dbReference>
<dbReference type="PANTHER" id="PTHR35175:SF2">
    <property type="entry name" value="DUF1289 DOMAIN-CONTAINING PROTEIN"/>
    <property type="match status" value="1"/>
</dbReference>
<dbReference type="PANTHER" id="PTHR35175">
    <property type="entry name" value="DUF1289 DOMAIN-CONTAINING PROTEIN"/>
    <property type="match status" value="1"/>
</dbReference>
<dbReference type="STRING" id="207949.RED65_02744"/>
<comment type="caution">
    <text evidence="1">The sequence shown here is derived from an EMBL/GenBank/DDBJ whole genome shotgun (WGS) entry which is preliminary data.</text>
</comment>
<organism evidence="1 2">
    <name type="scientific">Bermanella marisrubri</name>
    <dbReference type="NCBI Taxonomy" id="207949"/>
    <lineage>
        <taxon>Bacteria</taxon>
        <taxon>Pseudomonadati</taxon>
        <taxon>Pseudomonadota</taxon>
        <taxon>Gammaproteobacteria</taxon>
        <taxon>Oceanospirillales</taxon>
        <taxon>Oceanospirillaceae</taxon>
        <taxon>Bermanella</taxon>
    </lineage>
</organism>
<name>Q1N010_9GAMM</name>
<dbReference type="OrthoDB" id="9811423at2"/>
<evidence type="ECO:0000313" key="2">
    <source>
        <dbReference type="Proteomes" id="UP000004263"/>
    </source>
</evidence>
<accession>Q1N010</accession>
<dbReference type="AlphaFoldDB" id="Q1N010"/>
<evidence type="ECO:0000313" key="1">
    <source>
        <dbReference type="EMBL" id="EAT11553.1"/>
    </source>
</evidence>
<dbReference type="RefSeq" id="WP_007019164.1">
    <property type="nucleotide sequence ID" value="NZ_CH724121.1"/>
</dbReference>
<keyword evidence="2" id="KW-1185">Reference proteome</keyword>
<dbReference type="Proteomes" id="UP000004263">
    <property type="component" value="Unassembled WGS sequence"/>
</dbReference>
<reference evidence="1 2" key="1">
    <citation type="submission" date="2006-03" db="EMBL/GenBank/DDBJ databases">
        <authorList>
            <person name="Pinhassi J."/>
            <person name="Pedros-Alio C."/>
            <person name="Ferriera S."/>
            <person name="Johnson J."/>
            <person name="Kravitz S."/>
            <person name="Halpern A."/>
            <person name="Remington K."/>
            <person name="Beeson K."/>
            <person name="Tran B."/>
            <person name="Rogers Y.-H."/>
            <person name="Friedman R."/>
            <person name="Venter J.C."/>
        </authorList>
    </citation>
    <scope>NUCLEOTIDE SEQUENCE [LARGE SCALE GENOMIC DNA]</scope>
    <source>
        <strain evidence="1 2">RED65</strain>
    </source>
</reference>
<dbReference type="EMBL" id="AAQH01000016">
    <property type="protein sequence ID" value="EAT11553.1"/>
    <property type="molecule type" value="Genomic_DNA"/>
</dbReference>
<protein>
    <submittedName>
        <fullName evidence="1">Predicted Fe-S protein</fullName>
    </submittedName>
</protein>
<sequence>MSEKNILGMVKSPCVAVCALDENDVCIGCYRTGEEITQWGEMNNAEKEVVLKKVAEREVASGNILSY</sequence>
<proteinExistence type="predicted"/>
<dbReference type="HOGENOM" id="CLU_162538_4_0_6"/>
<gene>
    <name evidence="1" type="ORF">RED65_02744</name>
</gene>